<protein>
    <submittedName>
        <fullName evidence="2">Uncharacterized protein</fullName>
    </submittedName>
</protein>
<feature type="transmembrane region" description="Helical" evidence="1">
    <location>
        <begin position="107"/>
        <end position="131"/>
    </location>
</feature>
<keyword evidence="1" id="KW-0812">Transmembrane</keyword>
<gene>
    <name evidence="2" type="ORF">AUR64_07020</name>
</gene>
<dbReference type="AlphaFoldDB" id="A0A0W1RC20"/>
<evidence type="ECO:0000313" key="2">
    <source>
        <dbReference type="EMBL" id="KTG10922.1"/>
    </source>
</evidence>
<dbReference type="InterPro" id="IPR046739">
    <property type="entry name" value="DUF6789"/>
</dbReference>
<reference evidence="2 3" key="1">
    <citation type="submission" date="2015-12" db="EMBL/GenBank/DDBJ databases">
        <title>Haloprofundus marisrubri gen. nov., sp. nov., an extremely halophilic archaeon isolated from the Discovery deep brine-seawater interface in the Red Sea.</title>
        <authorList>
            <person name="Zhang G."/>
            <person name="Stingl U."/>
            <person name="Rashid M."/>
        </authorList>
    </citation>
    <scope>NUCLEOTIDE SEQUENCE [LARGE SCALE GENOMIC DNA]</scope>
    <source>
        <strain evidence="2 3">SB9</strain>
    </source>
</reference>
<dbReference type="OrthoDB" id="342717at2157"/>
<dbReference type="Pfam" id="PF20587">
    <property type="entry name" value="DUF6789"/>
    <property type="match status" value="1"/>
</dbReference>
<dbReference type="RefSeq" id="WP_058580720.1">
    <property type="nucleotide sequence ID" value="NZ_LOPU01000016.1"/>
</dbReference>
<feature type="transmembrane region" description="Helical" evidence="1">
    <location>
        <begin position="6"/>
        <end position="27"/>
    </location>
</feature>
<organism evidence="2 3">
    <name type="scientific">Haloprofundus marisrubri</name>
    <dbReference type="NCBI Taxonomy" id="1514971"/>
    <lineage>
        <taxon>Archaea</taxon>
        <taxon>Methanobacteriati</taxon>
        <taxon>Methanobacteriota</taxon>
        <taxon>Stenosarchaea group</taxon>
        <taxon>Halobacteria</taxon>
        <taxon>Halobacteriales</taxon>
        <taxon>Haloferacaceae</taxon>
        <taxon>Haloprofundus</taxon>
    </lineage>
</organism>
<evidence type="ECO:0000313" key="3">
    <source>
        <dbReference type="Proteomes" id="UP000054387"/>
    </source>
</evidence>
<proteinExistence type="predicted"/>
<feature type="transmembrane region" description="Helical" evidence="1">
    <location>
        <begin position="48"/>
        <end position="70"/>
    </location>
</feature>
<dbReference type="EMBL" id="LOPU01000016">
    <property type="protein sequence ID" value="KTG10922.1"/>
    <property type="molecule type" value="Genomic_DNA"/>
</dbReference>
<evidence type="ECO:0000256" key="1">
    <source>
        <dbReference type="SAM" id="Phobius"/>
    </source>
</evidence>
<dbReference type="STRING" id="1514971.AUR64_07020"/>
<dbReference type="Proteomes" id="UP000054387">
    <property type="component" value="Unassembled WGS sequence"/>
</dbReference>
<name>A0A0W1RC20_9EURY</name>
<keyword evidence="1" id="KW-1133">Transmembrane helix</keyword>
<comment type="caution">
    <text evidence="2">The sequence shown here is derived from an EMBL/GenBank/DDBJ whole genome shotgun (WGS) entry which is preliminary data.</text>
</comment>
<keyword evidence="1" id="KW-0472">Membrane</keyword>
<keyword evidence="3" id="KW-1185">Reference proteome</keyword>
<feature type="transmembrane region" description="Helical" evidence="1">
    <location>
        <begin position="82"/>
        <end position="100"/>
    </location>
</feature>
<accession>A0A0W1RC20</accession>
<sequence>MNRPLSAIAGGVTGIAVMSLLLLFLEVETRSNLAIFEAVARFAGMPGNVTLGFILFLLAGVFAWPLAFMALEQYIPGGPDPATRGMVLAVALWVVFVLTGRGDLSGGLLAIYVIFTLLAHLCYGFLLGAVYGRLTSEGPLETERYDPTDVSQ</sequence>